<dbReference type="Proteomes" id="UP000887013">
    <property type="component" value="Unassembled WGS sequence"/>
</dbReference>
<protein>
    <submittedName>
        <fullName evidence="1">Uncharacterized protein</fullName>
    </submittedName>
</protein>
<proteinExistence type="predicted"/>
<dbReference type="OrthoDB" id="27917at2759"/>
<gene>
    <name evidence="1" type="ORF">NPIL_184742</name>
</gene>
<name>A0A8X6TY31_NEPPI</name>
<comment type="caution">
    <text evidence="1">The sequence shown here is derived from an EMBL/GenBank/DDBJ whole genome shotgun (WGS) entry which is preliminary data.</text>
</comment>
<organism evidence="1 2">
    <name type="scientific">Nephila pilipes</name>
    <name type="common">Giant wood spider</name>
    <name type="synonym">Nephila maculata</name>
    <dbReference type="NCBI Taxonomy" id="299642"/>
    <lineage>
        <taxon>Eukaryota</taxon>
        <taxon>Metazoa</taxon>
        <taxon>Ecdysozoa</taxon>
        <taxon>Arthropoda</taxon>
        <taxon>Chelicerata</taxon>
        <taxon>Arachnida</taxon>
        <taxon>Araneae</taxon>
        <taxon>Araneomorphae</taxon>
        <taxon>Entelegynae</taxon>
        <taxon>Araneoidea</taxon>
        <taxon>Nephilidae</taxon>
        <taxon>Nephila</taxon>
    </lineage>
</organism>
<keyword evidence="2" id="KW-1185">Reference proteome</keyword>
<dbReference type="PROSITE" id="PS51450">
    <property type="entry name" value="LRR"/>
    <property type="match status" value="1"/>
</dbReference>
<evidence type="ECO:0000313" key="1">
    <source>
        <dbReference type="EMBL" id="GFT55721.1"/>
    </source>
</evidence>
<reference evidence="1" key="1">
    <citation type="submission" date="2020-08" db="EMBL/GenBank/DDBJ databases">
        <title>Multicomponent nature underlies the extraordinary mechanical properties of spider dragline silk.</title>
        <authorList>
            <person name="Kono N."/>
            <person name="Nakamura H."/>
            <person name="Mori M."/>
            <person name="Yoshida Y."/>
            <person name="Ohtoshi R."/>
            <person name="Malay A.D."/>
            <person name="Moran D.A.P."/>
            <person name="Tomita M."/>
            <person name="Numata K."/>
            <person name="Arakawa K."/>
        </authorList>
    </citation>
    <scope>NUCLEOTIDE SEQUENCE</scope>
</reference>
<dbReference type="AlphaFoldDB" id="A0A8X6TY31"/>
<dbReference type="InterPro" id="IPR001611">
    <property type="entry name" value="Leu-rich_rpt"/>
</dbReference>
<evidence type="ECO:0000313" key="2">
    <source>
        <dbReference type="Proteomes" id="UP000887013"/>
    </source>
</evidence>
<dbReference type="EMBL" id="BMAW01017819">
    <property type="protein sequence ID" value="GFT55721.1"/>
    <property type="molecule type" value="Genomic_DNA"/>
</dbReference>
<sequence length="111" mass="12771">MGSKISTSRQPVIMTKTYVEEKFVHDLALVEDLNISELKRLVKMDGIESSLVLTLKFEQQRLLNIANIWKFSLLTKLEIANNFIEEIEGLDTLSRLHHLGMFNICMGKYDA</sequence>
<accession>A0A8X6TY31</accession>